<sequence>MTLDEFDEFWNTMVKEERELLIKKGQEYSGKENRFRNFESIGEELSLDPKQVLWVYLHKHMDSIRSYLRGEYTGIEPIRGRIADARNYLVLLAGMIQEEEDNKPI</sequence>
<evidence type="ECO:0000313" key="1">
    <source>
        <dbReference type="EMBL" id="QJA61194.1"/>
    </source>
</evidence>
<dbReference type="AlphaFoldDB" id="A0A6M3IUZ6"/>
<accession>A0A6M3IUZ6</accession>
<proteinExistence type="predicted"/>
<reference evidence="1" key="1">
    <citation type="submission" date="2020-03" db="EMBL/GenBank/DDBJ databases">
        <title>The deep terrestrial virosphere.</title>
        <authorList>
            <person name="Holmfeldt K."/>
            <person name="Nilsson E."/>
            <person name="Simone D."/>
            <person name="Lopez-Fernandez M."/>
            <person name="Wu X."/>
            <person name="de Brujin I."/>
            <person name="Lundin D."/>
            <person name="Andersson A."/>
            <person name="Bertilsson S."/>
            <person name="Dopson M."/>
        </authorList>
    </citation>
    <scope>NUCLEOTIDE SEQUENCE</scope>
    <source>
        <strain evidence="2">MM415A00818</strain>
        <strain evidence="1">MM415B00985</strain>
    </source>
</reference>
<gene>
    <name evidence="2" type="ORF">MM415A00818_0008</name>
    <name evidence="1" type="ORF">MM415B00985_0028</name>
</gene>
<dbReference type="EMBL" id="MT142399">
    <property type="protein sequence ID" value="QJA79919.1"/>
    <property type="molecule type" value="Genomic_DNA"/>
</dbReference>
<name>A0A6M3IUZ6_9ZZZZ</name>
<evidence type="ECO:0000313" key="2">
    <source>
        <dbReference type="EMBL" id="QJA79919.1"/>
    </source>
</evidence>
<organism evidence="1">
    <name type="scientific">viral metagenome</name>
    <dbReference type="NCBI Taxonomy" id="1070528"/>
    <lineage>
        <taxon>unclassified sequences</taxon>
        <taxon>metagenomes</taxon>
        <taxon>organismal metagenomes</taxon>
    </lineage>
</organism>
<dbReference type="EMBL" id="MT141433">
    <property type="protein sequence ID" value="QJA61194.1"/>
    <property type="molecule type" value="Genomic_DNA"/>
</dbReference>
<protein>
    <submittedName>
        <fullName evidence="1">Uncharacterized protein</fullName>
    </submittedName>
</protein>